<dbReference type="Proteomes" id="UP000314294">
    <property type="component" value="Unassembled WGS sequence"/>
</dbReference>
<gene>
    <name evidence="1" type="ORF">EYF80_064024</name>
</gene>
<name>A0A4Z2EBC6_9TELE</name>
<keyword evidence="2" id="KW-1185">Reference proteome</keyword>
<organism evidence="1 2">
    <name type="scientific">Liparis tanakae</name>
    <name type="common">Tanaka's snailfish</name>
    <dbReference type="NCBI Taxonomy" id="230148"/>
    <lineage>
        <taxon>Eukaryota</taxon>
        <taxon>Metazoa</taxon>
        <taxon>Chordata</taxon>
        <taxon>Craniata</taxon>
        <taxon>Vertebrata</taxon>
        <taxon>Euteleostomi</taxon>
        <taxon>Actinopterygii</taxon>
        <taxon>Neopterygii</taxon>
        <taxon>Teleostei</taxon>
        <taxon>Neoteleostei</taxon>
        <taxon>Acanthomorphata</taxon>
        <taxon>Eupercaria</taxon>
        <taxon>Perciformes</taxon>
        <taxon>Cottioidei</taxon>
        <taxon>Cottales</taxon>
        <taxon>Liparidae</taxon>
        <taxon>Liparis</taxon>
    </lineage>
</organism>
<evidence type="ECO:0000313" key="1">
    <source>
        <dbReference type="EMBL" id="TNN25844.1"/>
    </source>
</evidence>
<proteinExistence type="predicted"/>
<accession>A0A4Z2EBC6</accession>
<evidence type="ECO:0000313" key="2">
    <source>
        <dbReference type="Proteomes" id="UP000314294"/>
    </source>
</evidence>
<dbReference type="EMBL" id="SRLO01011530">
    <property type="protein sequence ID" value="TNN25844.1"/>
    <property type="molecule type" value="Genomic_DNA"/>
</dbReference>
<dbReference type="AlphaFoldDB" id="A0A4Z2EBC6"/>
<sequence length="67" mass="7349">MTFPVCMTDQLPCSTARLEGGGASYSVPEFKATDCDYDWTNDTVRSGSRTTAFDFLCVLWSSSPLVL</sequence>
<reference evidence="1 2" key="1">
    <citation type="submission" date="2019-03" db="EMBL/GenBank/DDBJ databases">
        <title>First draft genome of Liparis tanakae, snailfish: a comprehensive survey of snailfish specific genes.</title>
        <authorList>
            <person name="Kim W."/>
            <person name="Song I."/>
            <person name="Jeong J.-H."/>
            <person name="Kim D."/>
            <person name="Kim S."/>
            <person name="Ryu S."/>
            <person name="Song J.Y."/>
            <person name="Lee S.K."/>
        </authorList>
    </citation>
    <scope>NUCLEOTIDE SEQUENCE [LARGE SCALE GENOMIC DNA]</scope>
    <source>
        <tissue evidence="1">Muscle</tissue>
    </source>
</reference>
<dbReference type="OrthoDB" id="8984841at2759"/>
<protein>
    <submittedName>
        <fullName evidence="1">Uncharacterized protein</fullName>
    </submittedName>
</protein>
<comment type="caution">
    <text evidence="1">The sequence shown here is derived from an EMBL/GenBank/DDBJ whole genome shotgun (WGS) entry which is preliminary data.</text>
</comment>